<keyword evidence="4" id="KW-1185">Reference proteome</keyword>
<evidence type="ECO:0000259" key="2">
    <source>
        <dbReference type="SMART" id="SM00343"/>
    </source>
</evidence>
<comment type="caution">
    <text evidence="3">The sequence shown here is derived from an EMBL/GenBank/DDBJ whole genome shotgun (WGS) entry which is preliminary data.</text>
</comment>
<feature type="compositionally biased region" description="Polar residues" evidence="1">
    <location>
        <begin position="123"/>
        <end position="150"/>
    </location>
</feature>
<feature type="region of interest" description="Disordered" evidence="1">
    <location>
        <begin position="120"/>
        <end position="150"/>
    </location>
</feature>
<sequence>MNIEQAQQKRLFTKPDDVKLDEVVKEAVAQELSEQSAAVVRGSSSSSQKQSDQVNKVKQPKKAHPQSQQQQKSNVGNQSSPRSCQNCGSKQHTKAQDCPQKDVVCLKCKKNGHFAMFCRSTENRNSPHTSQTSNSAKVVDTRTATVHSST</sequence>
<dbReference type="SMART" id="SM00343">
    <property type="entry name" value="ZnF_C2HC"/>
    <property type="match status" value="2"/>
</dbReference>
<dbReference type="InterPro" id="IPR036875">
    <property type="entry name" value="Znf_CCHC_sf"/>
</dbReference>
<dbReference type="InterPro" id="IPR001878">
    <property type="entry name" value="Znf_CCHC"/>
</dbReference>
<accession>A0ABP1Q1P9</accession>
<proteinExistence type="predicted"/>
<evidence type="ECO:0000313" key="3">
    <source>
        <dbReference type="EMBL" id="CAL8083649.1"/>
    </source>
</evidence>
<feature type="compositionally biased region" description="Polar residues" evidence="1">
    <location>
        <begin position="65"/>
        <end position="90"/>
    </location>
</feature>
<dbReference type="SUPFAM" id="SSF57756">
    <property type="entry name" value="Retrovirus zinc finger-like domains"/>
    <property type="match status" value="1"/>
</dbReference>
<feature type="compositionally biased region" description="Low complexity" evidence="1">
    <location>
        <begin position="35"/>
        <end position="57"/>
    </location>
</feature>
<gene>
    <name evidence="3" type="ORF">ODALV1_LOCUS5557</name>
</gene>
<evidence type="ECO:0000256" key="1">
    <source>
        <dbReference type="SAM" id="MobiDB-lite"/>
    </source>
</evidence>
<feature type="region of interest" description="Disordered" evidence="1">
    <location>
        <begin position="32"/>
        <end position="99"/>
    </location>
</feature>
<dbReference type="EMBL" id="CAXLJM020000016">
    <property type="protein sequence ID" value="CAL8083649.1"/>
    <property type="molecule type" value="Genomic_DNA"/>
</dbReference>
<evidence type="ECO:0000313" key="4">
    <source>
        <dbReference type="Proteomes" id="UP001642540"/>
    </source>
</evidence>
<name>A0ABP1Q1P9_9HEXA</name>
<feature type="domain" description="CCHC-type" evidence="2">
    <location>
        <begin position="83"/>
        <end position="100"/>
    </location>
</feature>
<dbReference type="Gene3D" id="4.10.60.10">
    <property type="entry name" value="Zinc finger, CCHC-type"/>
    <property type="match status" value="1"/>
</dbReference>
<feature type="domain" description="CCHC-type" evidence="2">
    <location>
        <begin position="104"/>
        <end position="120"/>
    </location>
</feature>
<organism evidence="3 4">
    <name type="scientific">Orchesella dallaii</name>
    <dbReference type="NCBI Taxonomy" id="48710"/>
    <lineage>
        <taxon>Eukaryota</taxon>
        <taxon>Metazoa</taxon>
        <taxon>Ecdysozoa</taxon>
        <taxon>Arthropoda</taxon>
        <taxon>Hexapoda</taxon>
        <taxon>Collembola</taxon>
        <taxon>Entomobryomorpha</taxon>
        <taxon>Entomobryoidea</taxon>
        <taxon>Orchesellidae</taxon>
        <taxon>Orchesellinae</taxon>
        <taxon>Orchesella</taxon>
    </lineage>
</organism>
<protein>
    <recommendedName>
        <fullName evidence="2">CCHC-type domain-containing protein</fullName>
    </recommendedName>
</protein>
<dbReference type="Proteomes" id="UP001642540">
    <property type="component" value="Unassembled WGS sequence"/>
</dbReference>
<reference evidence="3 4" key="1">
    <citation type="submission" date="2024-08" db="EMBL/GenBank/DDBJ databases">
        <authorList>
            <person name="Cucini C."/>
            <person name="Frati F."/>
        </authorList>
    </citation>
    <scope>NUCLEOTIDE SEQUENCE [LARGE SCALE GENOMIC DNA]</scope>
</reference>